<dbReference type="Gene3D" id="3.20.20.120">
    <property type="entry name" value="Enolase-like C-terminal domain"/>
    <property type="match status" value="1"/>
</dbReference>
<reference evidence="5 6" key="1">
    <citation type="submission" date="2019-11" db="EMBL/GenBank/DDBJ databases">
        <authorList>
            <person name="Cho J.-C."/>
        </authorList>
    </citation>
    <scope>NUCLEOTIDE SEQUENCE [LARGE SCALE GENOMIC DNA]</scope>
    <source>
        <strain evidence="4 5">JH1073</strain>
        <strain evidence="3 6">JH702</strain>
    </source>
</reference>
<dbReference type="PANTHER" id="PTHR48080:SF2">
    <property type="entry name" value="D-GALACTONATE DEHYDRATASE"/>
    <property type="match status" value="1"/>
</dbReference>
<evidence type="ECO:0000313" key="5">
    <source>
        <dbReference type="Proteomes" id="UP001219901"/>
    </source>
</evidence>
<feature type="domain" description="Mandelate racemase/muconate lactonizing enzyme C-terminal" evidence="2">
    <location>
        <begin position="134"/>
        <end position="251"/>
    </location>
</feature>
<evidence type="ECO:0000313" key="3">
    <source>
        <dbReference type="EMBL" id="MDG0866689.1"/>
    </source>
</evidence>
<dbReference type="InterPro" id="IPR013341">
    <property type="entry name" value="Mandelate_racemase_N_dom"/>
</dbReference>
<gene>
    <name evidence="3" type="ORF">GKO46_06315</name>
    <name evidence="4" type="ORF">GKO48_00320</name>
</gene>
<keyword evidence="5" id="KW-1185">Reference proteome</keyword>
<dbReference type="SFLD" id="SFLDG00179">
    <property type="entry name" value="mandelate_racemase"/>
    <property type="match status" value="1"/>
</dbReference>
<dbReference type="InterPro" id="IPR036849">
    <property type="entry name" value="Enolase-like_C_sf"/>
</dbReference>
<name>A0AAJ6CTG1_9CHLR</name>
<dbReference type="InterPro" id="IPR013342">
    <property type="entry name" value="Mandelate_racemase_C"/>
</dbReference>
<dbReference type="SUPFAM" id="SSF54826">
    <property type="entry name" value="Enolase N-terminal domain-like"/>
    <property type="match status" value="1"/>
</dbReference>
<dbReference type="EMBL" id="WMBE01000002">
    <property type="protein sequence ID" value="MDG0866689.1"/>
    <property type="molecule type" value="Genomic_DNA"/>
</dbReference>
<evidence type="ECO:0000313" key="6">
    <source>
        <dbReference type="Proteomes" id="UP001321249"/>
    </source>
</evidence>
<dbReference type="Pfam" id="PF13378">
    <property type="entry name" value="MR_MLE_C"/>
    <property type="match status" value="1"/>
</dbReference>
<organism evidence="4 5">
    <name type="scientific">Candidatus Lucifugimonas marina</name>
    <dbReference type="NCBI Taxonomy" id="3038979"/>
    <lineage>
        <taxon>Bacteria</taxon>
        <taxon>Bacillati</taxon>
        <taxon>Chloroflexota</taxon>
        <taxon>Dehalococcoidia</taxon>
        <taxon>SAR202 cluster</taxon>
        <taxon>Candidatus Lucifugimonadales</taxon>
        <taxon>Candidatus Lucifugimonadaceae</taxon>
        <taxon>Candidatus Lucifugimonas</taxon>
    </lineage>
</organism>
<evidence type="ECO:0000313" key="4">
    <source>
        <dbReference type="EMBL" id="WFG38119.1"/>
    </source>
</evidence>
<dbReference type="InterPro" id="IPR029065">
    <property type="entry name" value="Enolase_C-like"/>
</dbReference>
<dbReference type="AlphaFoldDB" id="A0AAJ6CTG1"/>
<dbReference type="Pfam" id="PF02746">
    <property type="entry name" value="MR_MLE_N"/>
    <property type="match status" value="1"/>
</dbReference>
<evidence type="ECO:0000259" key="2">
    <source>
        <dbReference type="SMART" id="SM00922"/>
    </source>
</evidence>
<sequence>MKITDIKSHVVMPIPGLAWLFVEVETDEGVTGLGECTDYAVNSHLVRGLEAIKPLVVGSDPKNIEEIWQRIFHVNSDLNGRGYISHLISAIDIALWDIKGKVLGAPIYDLLGGAVRESVPLYTHVRDLSAGQGIEVMQEEARLTMAAGYKAIKTDPFPSRRTMGETFYGANMVERMEPKAIAEAVEWMEALRETVGSEYEILVDAHARMDVASAIKAANAIEHIDLVWFEEPTHVENHNSLRQIRENTNVPLCVGERHFTRWDYDEILRDRLVDFIMPDIAWCGGISEIRRIASMAETQYINVSPHDALGPVAIAASFQASIAIPNLYREECLHTWFETFEKIITPMFDVRDGSIFPNGKPGLGIELIPEAMEEYAIDVDSPEAQPGWWNNANEATGAWATEDKN</sequence>
<dbReference type="Proteomes" id="UP001219901">
    <property type="component" value="Chromosome"/>
</dbReference>
<dbReference type="InterPro" id="IPR029017">
    <property type="entry name" value="Enolase-like_N"/>
</dbReference>
<dbReference type="Proteomes" id="UP001321249">
    <property type="component" value="Unassembled WGS sequence"/>
</dbReference>
<reference evidence="4" key="2">
    <citation type="journal article" date="2023" name="Nat. Commun.">
        <title>Cultivation of marine bacteria of the SAR202 clade.</title>
        <authorList>
            <person name="Lim Y."/>
            <person name="Seo J.H."/>
            <person name="Giovannoni S.J."/>
            <person name="Kang I."/>
            <person name="Cho J.C."/>
        </authorList>
    </citation>
    <scope>NUCLEOTIDE SEQUENCE</scope>
    <source>
        <strain evidence="4">JH1073</strain>
    </source>
</reference>
<dbReference type="SMART" id="SM00922">
    <property type="entry name" value="MR_MLE"/>
    <property type="match status" value="1"/>
</dbReference>
<dbReference type="SFLD" id="SFLDS00001">
    <property type="entry name" value="Enolase"/>
    <property type="match status" value="1"/>
</dbReference>
<keyword evidence="1" id="KW-0456">Lyase</keyword>
<dbReference type="SUPFAM" id="SSF51604">
    <property type="entry name" value="Enolase C-terminal domain-like"/>
    <property type="match status" value="1"/>
</dbReference>
<dbReference type="PANTHER" id="PTHR48080">
    <property type="entry name" value="D-GALACTONATE DEHYDRATASE-RELATED"/>
    <property type="match status" value="1"/>
</dbReference>
<dbReference type="InterPro" id="IPR034593">
    <property type="entry name" value="DgoD-like"/>
</dbReference>
<accession>A0AAJ6CTG1</accession>
<reference evidence="5" key="3">
    <citation type="submission" date="2023-06" db="EMBL/GenBank/DDBJ databases">
        <title>Pangenomics reveal diversification of enzyme families and niche specialization in globally abundant SAR202 bacteria.</title>
        <authorList>
            <person name="Saw J.H.W."/>
        </authorList>
    </citation>
    <scope>NUCLEOTIDE SEQUENCE [LARGE SCALE GENOMIC DNA]</scope>
    <source>
        <strain evidence="5">JH1073</strain>
    </source>
</reference>
<dbReference type="CDD" id="cd03316">
    <property type="entry name" value="MR_like"/>
    <property type="match status" value="1"/>
</dbReference>
<protein>
    <submittedName>
        <fullName evidence="4">Mandelate racemase/muconate lactonizing enzyme family protein</fullName>
    </submittedName>
</protein>
<dbReference type="EMBL" id="CP046147">
    <property type="protein sequence ID" value="WFG38119.1"/>
    <property type="molecule type" value="Genomic_DNA"/>
</dbReference>
<dbReference type="Gene3D" id="3.30.390.10">
    <property type="entry name" value="Enolase-like, N-terminal domain"/>
    <property type="match status" value="1"/>
</dbReference>
<dbReference type="RefSeq" id="WP_342824328.1">
    <property type="nucleotide sequence ID" value="NZ_CP046146.1"/>
</dbReference>
<proteinExistence type="predicted"/>
<dbReference type="GO" id="GO:0016829">
    <property type="term" value="F:lyase activity"/>
    <property type="evidence" value="ECO:0007669"/>
    <property type="project" value="UniProtKB-KW"/>
</dbReference>
<evidence type="ECO:0000256" key="1">
    <source>
        <dbReference type="ARBA" id="ARBA00023239"/>
    </source>
</evidence>